<evidence type="ECO:0000313" key="6">
    <source>
        <dbReference type="EMBL" id="PZR15013.1"/>
    </source>
</evidence>
<evidence type="ECO:0000256" key="3">
    <source>
        <dbReference type="ARBA" id="ARBA00023098"/>
    </source>
</evidence>
<name>A0A2W5TNV3_9BACT</name>
<dbReference type="GO" id="GO:0003847">
    <property type="term" value="F:1-alkyl-2-acetylglycerophosphocholine esterase activity"/>
    <property type="evidence" value="ECO:0007669"/>
    <property type="project" value="TreeGrafter"/>
</dbReference>
<keyword evidence="1" id="KW-0378">Hydrolase</keyword>
<gene>
    <name evidence="6" type="ORF">DI536_09560</name>
</gene>
<dbReference type="PANTHER" id="PTHR10272">
    <property type="entry name" value="PLATELET-ACTIVATING FACTOR ACETYLHYDROLASE"/>
    <property type="match status" value="1"/>
</dbReference>
<dbReference type="Pfam" id="PF12740">
    <property type="entry name" value="PETase"/>
    <property type="match status" value="1"/>
</dbReference>
<evidence type="ECO:0000259" key="5">
    <source>
        <dbReference type="Pfam" id="PF12740"/>
    </source>
</evidence>
<reference evidence="6 7" key="1">
    <citation type="submission" date="2017-08" db="EMBL/GenBank/DDBJ databases">
        <title>Infants hospitalized years apart are colonized by the same room-sourced microbial strains.</title>
        <authorList>
            <person name="Brooks B."/>
            <person name="Olm M.R."/>
            <person name="Firek B.A."/>
            <person name="Baker R."/>
            <person name="Thomas B.C."/>
            <person name="Morowitz M.J."/>
            <person name="Banfield J.F."/>
        </authorList>
    </citation>
    <scope>NUCLEOTIDE SEQUENCE [LARGE SCALE GENOMIC DNA]</scope>
    <source>
        <strain evidence="6">S2_003_000_R2_14</strain>
    </source>
</reference>
<accession>A0A2W5TNV3</accession>
<keyword evidence="3" id="KW-0443">Lipid metabolism</keyword>
<comment type="caution">
    <text evidence="6">The sequence shown here is derived from an EMBL/GenBank/DDBJ whole genome shotgun (WGS) entry which is preliminary data.</text>
</comment>
<protein>
    <recommendedName>
        <fullName evidence="5">PET hydrolase/cutinase-like domain-containing protein</fullName>
    </recommendedName>
</protein>
<keyword evidence="2" id="KW-0442">Lipid degradation</keyword>
<dbReference type="InterPro" id="IPR041127">
    <property type="entry name" value="PET_hydrolase/cutinase-like"/>
</dbReference>
<feature type="signal peptide" evidence="4">
    <location>
        <begin position="1"/>
        <end position="31"/>
    </location>
</feature>
<dbReference type="SUPFAM" id="SSF53474">
    <property type="entry name" value="alpha/beta-Hydrolases"/>
    <property type="match status" value="1"/>
</dbReference>
<dbReference type="PANTHER" id="PTHR10272:SF0">
    <property type="entry name" value="PLATELET-ACTIVATING FACTOR ACETYLHYDROLASE"/>
    <property type="match status" value="1"/>
</dbReference>
<evidence type="ECO:0000256" key="1">
    <source>
        <dbReference type="ARBA" id="ARBA00022801"/>
    </source>
</evidence>
<dbReference type="EMBL" id="QFQP01000006">
    <property type="protein sequence ID" value="PZR15013.1"/>
    <property type="molecule type" value="Genomic_DNA"/>
</dbReference>
<dbReference type="GO" id="GO:0016042">
    <property type="term" value="P:lipid catabolic process"/>
    <property type="evidence" value="ECO:0007669"/>
    <property type="project" value="UniProtKB-KW"/>
</dbReference>
<dbReference type="Proteomes" id="UP000249061">
    <property type="component" value="Unassembled WGS sequence"/>
</dbReference>
<proteinExistence type="predicted"/>
<dbReference type="Gene3D" id="3.40.50.1820">
    <property type="entry name" value="alpha/beta hydrolase"/>
    <property type="match status" value="1"/>
</dbReference>
<dbReference type="AlphaFoldDB" id="A0A2W5TNV3"/>
<evidence type="ECO:0000256" key="2">
    <source>
        <dbReference type="ARBA" id="ARBA00022963"/>
    </source>
</evidence>
<evidence type="ECO:0000313" key="7">
    <source>
        <dbReference type="Proteomes" id="UP000249061"/>
    </source>
</evidence>
<dbReference type="InterPro" id="IPR029058">
    <property type="entry name" value="AB_hydrolase_fold"/>
</dbReference>
<feature type="domain" description="PET hydrolase/cutinase-like" evidence="5">
    <location>
        <begin position="132"/>
        <end position="317"/>
    </location>
</feature>
<dbReference type="PROSITE" id="PS51257">
    <property type="entry name" value="PROKAR_LIPOPROTEIN"/>
    <property type="match status" value="1"/>
</dbReference>
<organism evidence="6 7">
    <name type="scientific">Archangium gephyra</name>
    <dbReference type="NCBI Taxonomy" id="48"/>
    <lineage>
        <taxon>Bacteria</taxon>
        <taxon>Pseudomonadati</taxon>
        <taxon>Myxococcota</taxon>
        <taxon>Myxococcia</taxon>
        <taxon>Myxococcales</taxon>
        <taxon>Cystobacterineae</taxon>
        <taxon>Archangiaceae</taxon>
        <taxon>Archangium</taxon>
    </lineage>
</organism>
<keyword evidence="4" id="KW-0732">Signal</keyword>
<sequence length="406" mass="44270">MRVSPKRRRMLRASLVTASLFIVSCTPPEMMMDPDTLPFEQASLTAAPDPAKMGPFAVGVRTVVYEDTGRRKPDGSPRLLTTEIWYPALQSSRGQPTVTYDIQGQFTPEQQTAIGAGTIPLLQTAAVRDATPTRAHGKFPLIIFSHGQAAIRWQSTYYTVQLASHGYIVASTDHEGGTLYDVVRGQLQNVAVGLETRPDDVRYLLNRFERLKSDDPLYDLIDYERIGVTGHSFGAITSMRVAAMDARVKIVVPQAPFDGSVAWLGLPIPSIPIHIQAAHEDKTLEWDTNVVPTMVEVRKTGKPWWLLDLTKGGHFTFSDLCGFDLASIADRVQLDIPGANVKKVLEDGCGPTAPTAEIAQPLINHFAVAFFNGHFKGSAASLELMTQGRADEIAGATGVATLEKSN</sequence>
<feature type="chain" id="PRO_5015952935" description="PET hydrolase/cutinase-like domain-containing protein" evidence="4">
    <location>
        <begin position="32"/>
        <end position="406"/>
    </location>
</feature>
<evidence type="ECO:0000256" key="4">
    <source>
        <dbReference type="SAM" id="SignalP"/>
    </source>
</evidence>